<feature type="signal peptide" evidence="2">
    <location>
        <begin position="1"/>
        <end position="20"/>
    </location>
</feature>
<organism evidence="3 4">
    <name type="scientific">Dimargaris cristalligena</name>
    <dbReference type="NCBI Taxonomy" id="215637"/>
    <lineage>
        <taxon>Eukaryota</taxon>
        <taxon>Fungi</taxon>
        <taxon>Fungi incertae sedis</taxon>
        <taxon>Zoopagomycota</taxon>
        <taxon>Kickxellomycotina</taxon>
        <taxon>Dimargaritomycetes</taxon>
        <taxon>Dimargaritales</taxon>
        <taxon>Dimargaritaceae</taxon>
        <taxon>Dimargaris</taxon>
    </lineage>
</organism>
<protein>
    <submittedName>
        <fullName evidence="3">Uncharacterized protein</fullName>
    </submittedName>
</protein>
<evidence type="ECO:0000313" key="4">
    <source>
        <dbReference type="Proteomes" id="UP000268162"/>
    </source>
</evidence>
<feature type="compositionally biased region" description="Polar residues" evidence="1">
    <location>
        <begin position="99"/>
        <end position="109"/>
    </location>
</feature>
<keyword evidence="4" id="KW-1185">Reference proteome</keyword>
<dbReference type="AlphaFoldDB" id="A0A4Q0A196"/>
<evidence type="ECO:0000256" key="2">
    <source>
        <dbReference type="SAM" id="SignalP"/>
    </source>
</evidence>
<dbReference type="EMBL" id="ML002243">
    <property type="protein sequence ID" value="RKP39804.1"/>
    <property type="molecule type" value="Genomic_DNA"/>
</dbReference>
<feature type="chain" id="PRO_5020294066" evidence="2">
    <location>
        <begin position="21"/>
        <end position="127"/>
    </location>
</feature>
<evidence type="ECO:0000313" key="3">
    <source>
        <dbReference type="EMBL" id="RKP39804.1"/>
    </source>
</evidence>
<feature type="region of interest" description="Disordered" evidence="1">
    <location>
        <begin position="67"/>
        <end position="127"/>
    </location>
</feature>
<evidence type="ECO:0000256" key="1">
    <source>
        <dbReference type="SAM" id="MobiDB-lite"/>
    </source>
</evidence>
<feature type="compositionally biased region" description="Acidic residues" evidence="1">
    <location>
        <begin position="113"/>
        <end position="127"/>
    </location>
</feature>
<gene>
    <name evidence="3" type="ORF">BJ085DRAFT_29538</name>
</gene>
<accession>A0A4Q0A196</accession>
<sequence>MKSLIMFLSLQALLSGGYMALPIEEKQPAPGAGASLGELNSLLPTDSIIQTLELYIKGKPILPFSRRSCAEGHSGSAPSYRRVPGGAAVSKCQPRPKSVQATAPGSNAADSSDTSDDGETSSSDDDD</sequence>
<dbReference type="Proteomes" id="UP000268162">
    <property type="component" value="Unassembled WGS sequence"/>
</dbReference>
<reference evidence="4" key="1">
    <citation type="journal article" date="2018" name="Nat. Microbiol.">
        <title>Leveraging single-cell genomics to expand the fungal tree of life.</title>
        <authorList>
            <person name="Ahrendt S.R."/>
            <person name="Quandt C.A."/>
            <person name="Ciobanu D."/>
            <person name="Clum A."/>
            <person name="Salamov A."/>
            <person name="Andreopoulos B."/>
            <person name="Cheng J.F."/>
            <person name="Woyke T."/>
            <person name="Pelin A."/>
            <person name="Henrissat B."/>
            <person name="Reynolds N.K."/>
            <person name="Benny G.L."/>
            <person name="Smith M.E."/>
            <person name="James T.Y."/>
            <person name="Grigoriev I.V."/>
        </authorList>
    </citation>
    <scope>NUCLEOTIDE SEQUENCE [LARGE SCALE GENOMIC DNA]</scope>
    <source>
        <strain evidence="4">RSA 468</strain>
    </source>
</reference>
<name>A0A4Q0A196_9FUNG</name>
<keyword evidence="2" id="KW-0732">Signal</keyword>
<proteinExistence type="predicted"/>